<name>A0A7J7NDA9_9MAGN</name>
<accession>A0A7J7NDA9</accession>
<dbReference type="PROSITE" id="PS00211">
    <property type="entry name" value="ABC_TRANSPORTER_1"/>
    <property type="match status" value="1"/>
</dbReference>
<dbReference type="InterPro" id="IPR003593">
    <property type="entry name" value="AAA+_ATPase"/>
</dbReference>
<comment type="caution">
    <text evidence="4">The sequence shown here is derived from an EMBL/GenBank/DDBJ whole genome shotgun (WGS) entry which is preliminary data.</text>
</comment>
<proteinExistence type="predicted"/>
<dbReference type="InterPro" id="IPR003439">
    <property type="entry name" value="ABC_transporter-like_ATP-bd"/>
</dbReference>
<protein>
    <recommendedName>
        <fullName evidence="3">ABC transporter domain-containing protein</fullName>
    </recommendedName>
</protein>
<dbReference type="GO" id="GO:0016887">
    <property type="term" value="F:ATP hydrolysis activity"/>
    <property type="evidence" value="ECO:0007669"/>
    <property type="project" value="InterPro"/>
</dbReference>
<reference evidence="4 5" key="1">
    <citation type="journal article" date="2020" name="IScience">
        <title>Genome Sequencing of the Endangered Kingdonia uniflora (Circaeasteraceae, Ranunculales) Reveals Potential Mechanisms of Evolutionary Specialization.</title>
        <authorList>
            <person name="Sun Y."/>
            <person name="Deng T."/>
            <person name="Zhang A."/>
            <person name="Moore M.J."/>
            <person name="Landis J.B."/>
            <person name="Lin N."/>
            <person name="Zhang H."/>
            <person name="Zhang X."/>
            <person name="Huang J."/>
            <person name="Zhang X."/>
            <person name="Sun H."/>
            <person name="Wang H."/>
        </authorList>
    </citation>
    <scope>NUCLEOTIDE SEQUENCE [LARGE SCALE GENOMIC DNA]</scope>
    <source>
        <strain evidence="4">TB1705</strain>
        <tissue evidence="4">Leaf</tissue>
    </source>
</reference>
<keyword evidence="5" id="KW-1185">Reference proteome</keyword>
<organism evidence="4 5">
    <name type="scientific">Kingdonia uniflora</name>
    <dbReference type="NCBI Taxonomy" id="39325"/>
    <lineage>
        <taxon>Eukaryota</taxon>
        <taxon>Viridiplantae</taxon>
        <taxon>Streptophyta</taxon>
        <taxon>Embryophyta</taxon>
        <taxon>Tracheophyta</taxon>
        <taxon>Spermatophyta</taxon>
        <taxon>Magnoliopsida</taxon>
        <taxon>Ranunculales</taxon>
        <taxon>Circaeasteraceae</taxon>
        <taxon>Kingdonia</taxon>
    </lineage>
</organism>
<dbReference type="PANTHER" id="PTHR24221">
    <property type="entry name" value="ATP-BINDING CASSETTE SUB-FAMILY B"/>
    <property type="match status" value="1"/>
</dbReference>
<dbReference type="EMBL" id="JACGCM010000857">
    <property type="protein sequence ID" value="KAF6165229.1"/>
    <property type="molecule type" value="Genomic_DNA"/>
</dbReference>
<dbReference type="Pfam" id="PF00005">
    <property type="entry name" value="ABC_tran"/>
    <property type="match status" value="1"/>
</dbReference>
<dbReference type="PANTHER" id="PTHR24221:SF547">
    <property type="entry name" value="ABC TRANSPORTER B FAMILY MEMBER 27"/>
    <property type="match status" value="1"/>
</dbReference>
<dbReference type="OrthoDB" id="1907835at2759"/>
<gene>
    <name evidence="4" type="ORF">GIB67_030411</name>
</gene>
<dbReference type="InterPro" id="IPR017871">
    <property type="entry name" value="ABC_transporter-like_CS"/>
</dbReference>
<dbReference type="Gene3D" id="3.40.50.300">
    <property type="entry name" value="P-loop containing nucleotide triphosphate hydrolases"/>
    <property type="match status" value="2"/>
</dbReference>
<dbReference type="InterPro" id="IPR039421">
    <property type="entry name" value="Type_1_exporter"/>
</dbReference>
<evidence type="ECO:0000313" key="4">
    <source>
        <dbReference type="EMBL" id="KAF6165229.1"/>
    </source>
</evidence>
<evidence type="ECO:0000259" key="3">
    <source>
        <dbReference type="PROSITE" id="PS50893"/>
    </source>
</evidence>
<evidence type="ECO:0000256" key="2">
    <source>
        <dbReference type="ARBA" id="ARBA00022840"/>
    </source>
</evidence>
<dbReference type="GO" id="GO:0005524">
    <property type="term" value="F:ATP binding"/>
    <property type="evidence" value="ECO:0007669"/>
    <property type="project" value="UniProtKB-KW"/>
</dbReference>
<keyword evidence="2" id="KW-0067">ATP-binding</keyword>
<dbReference type="SMART" id="SM00382">
    <property type="entry name" value="AAA"/>
    <property type="match status" value="1"/>
</dbReference>
<feature type="domain" description="ABC transporter" evidence="3">
    <location>
        <begin position="7"/>
        <end position="197"/>
    </location>
</feature>
<dbReference type="GO" id="GO:0042626">
    <property type="term" value="F:ATPase-coupled transmembrane transporter activity"/>
    <property type="evidence" value="ECO:0007669"/>
    <property type="project" value="TreeGrafter"/>
</dbReference>
<evidence type="ECO:0000313" key="5">
    <source>
        <dbReference type="Proteomes" id="UP000541444"/>
    </source>
</evidence>
<keyword evidence="1" id="KW-0547">Nucleotide-binding</keyword>
<dbReference type="AlphaFoldDB" id="A0A7J7NDA9"/>
<dbReference type="Proteomes" id="UP000541444">
    <property type="component" value="Unassembled WGS sequence"/>
</dbReference>
<dbReference type="PROSITE" id="PS50893">
    <property type="entry name" value="ABC_TRANSPORTER_2"/>
    <property type="match status" value="1"/>
</dbReference>
<dbReference type="GO" id="GO:0016020">
    <property type="term" value="C:membrane"/>
    <property type="evidence" value="ECO:0007669"/>
    <property type="project" value="TreeGrafter"/>
</dbReference>
<evidence type="ECO:0000256" key="1">
    <source>
        <dbReference type="ARBA" id="ARBA00022741"/>
    </source>
</evidence>
<dbReference type="InterPro" id="IPR027417">
    <property type="entry name" value="P-loop_NTPase"/>
</dbReference>
<sequence>MTIVSFFTNAGITFSNQFKARKVDKRTFVEKKKRVVGLVGPSGCGKTTIANLIERFDDPLKGKILVNGIPLVENIACKLEGKATSTDVENVARMANAHEFISKFPKKYQTFVGKCRLRLSGGQKQRIAIVRALLMNPRILLLDEATSTLDAEGEYLVQDATVLVIAHRLSTIKCADTVVVISEGQIVESGSHKELLN</sequence>
<dbReference type="SUPFAM" id="SSF52540">
    <property type="entry name" value="P-loop containing nucleoside triphosphate hydrolases"/>
    <property type="match status" value="1"/>
</dbReference>